<dbReference type="GO" id="GO:0045505">
    <property type="term" value="F:dynein intermediate chain binding"/>
    <property type="evidence" value="ECO:0007669"/>
    <property type="project" value="InterPro"/>
</dbReference>
<evidence type="ECO:0000313" key="2">
    <source>
        <dbReference type="EMBL" id="KAG9686142.1"/>
    </source>
</evidence>
<comment type="caution">
    <text evidence="2">The sequence shown here is derived from an EMBL/GenBank/DDBJ whole genome shotgun (WGS) entry which is preliminary data.</text>
</comment>
<dbReference type="GO" id="GO:0007018">
    <property type="term" value="P:microtubule-based movement"/>
    <property type="evidence" value="ECO:0007669"/>
    <property type="project" value="InterPro"/>
</dbReference>
<dbReference type="InterPro" id="IPR026983">
    <property type="entry name" value="DHC"/>
</dbReference>
<dbReference type="InterPro" id="IPR042219">
    <property type="entry name" value="AAA_lid_11_sf"/>
</dbReference>
<reference evidence="2" key="1">
    <citation type="journal article" date="2021" name="J Fungi (Basel)">
        <title>Virulence traits and population genomics of the black yeast Aureobasidium melanogenum.</title>
        <authorList>
            <person name="Cernosa A."/>
            <person name="Sun X."/>
            <person name="Gostincar C."/>
            <person name="Fang C."/>
            <person name="Gunde-Cimerman N."/>
            <person name="Song Z."/>
        </authorList>
    </citation>
    <scope>NUCLEOTIDE SEQUENCE</scope>
    <source>
        <strain evidence="2">EXF-9911</strain>
    </source>
</reference>
<evidence type="ECO:0000259" key="1">
    <source>
        <dbReference type="Pfam" id="PF18198"/>
    </source>
</evidence>
<feature type="domain" description="Dynein heavy chain AAA lid" evidence="1">
    <location>
        <begin position="14"/>
        <end position="98"/>
    </location>
</feature>
<sequence>MTTVAGNRSNIAPNAIPWSLLCIMVTETYGGKIDNASDFSVLSQLVSSVLTPAAFEENFALQQGLTVPNGTTKRDFEAWIKGLPEREPPTYLGLEANAEKLLLVAHADEMCEGLRRVMEVLDEGEAIMAEAAELAEVE</sequence>
<dbReference type="EMBL" id="JAHFXF010000530">
    <property type="protein sequence ID" value="KAG9686142.1"/>
    <property type="molecule type" value="Genomic_DNA"/>
</dbReference>
<reference evidence="2" key="2">
    <citation type="submission" date="2021-08" db="EMBL/GenBank/DDBJ databases">
        <authorList>
            <person name="Gostincar C."/>
            <person name="Sun X."/>
            <person name="Song Z."/>
            <person name="Gunde-Cimerman N."/>
        </authorList>
    </citation>
    <scope>NUCLEOTIDE SEQUENCE</scope>
    <source>
        <strain evidence="2">EXF-9911</strain>
    </source>
</reference>
<evidence type="ECO:0000313" key="3">
    <source>
        <dbReference type="Proteomes" id="UP000779574"/>
    </source>
</evidence>
<dbReference type="Gene3D" id="1.10.8.720">
    <property type="entry name" value="Region D6 of dynein motor"/>
    <property type="match status" value="1"/>
</dbReference>
<dbReference type="PANTHER" id="PTHR45703">
    <property type="entry name" value="DYNEIN HEAVY CHAIN"/>
    <property type="match status" value="1"/>
</dbReference>
<dbReference type="GO" id="GO:0030286">
    <property type="term" value="C:dynein complex"/>
    <property type="evidence" value="ECO:0007669"/>
    <property type="project" value="InterPro"/>
</dbReference>
<name>A0A9P8EAY5_AURME</name>
<dbReference type="Proteomes" id="UP000779574">
    <property type="component" value="Unassembled WGS sequence"/>
</dbReference>
<dbReference type="PANTHER" id="PTHR45703:SF36">
    <property type="entry name" value="DYNEIN HEAVY CHAIN, CYTOPLASMIC"/>
    <property type="match status" value="1"/>
</dbReference>
<dbReference type="GO" id="GO:0051959">
    <property type="term" value="F:dynein light intermediate chain binding"/>
    <property type="evidence" value="ECO:0007669"/>
    <property type="project" value="InterPro"/>
</dbReference>
<dbReference type="Pfam" id="PF18198">
    <property type="entry name" value="AAA_lid_11"/>
    <property type="match status" value="1"/>
</dbReference>
<feature type="non-terminal residue" evidence="2">
    <location>
        <position position="138"/>
    </location>
</feature>
<gene>
    <name evidence="2" type="ORF">KCU76_g11225</name>
</gene>
<accession>A0A9P8EAY5</accession>
<dbReference type="AlphaFoldDB" id="A0A9P8EAY5"/>
<protein>
    <recommendedName>
        <fullName evidence="1">Dynein heavy chain AAA lid domain-containing protein</fullName>
    </recommendedName>
</protein>
<organism evidence="2 3">
    <name type="scientific">Aureobasidium melanogenum</name>
    <name type="common">Aureobasidium pullulans var. melanogenum</name>
    <dbReference type="NCBI Taxonomy" id="46634"/>
    <lineage>
        <taxon>Eukaryota</taxon>
        <taxon>Fungi</taxon>
        <taxon>Dikarya</taxon>
        <taxon>Ascomycota</taxon>
        <taxon>Pezizomycotina</taxon>
        <taxon>Dothideomycetes</taxon>
        <taxon>Dothideomycetidae</taxon>
        <taxon>Dothideales</taxon>
        <taxon>Saccotheciaceae</taxon>
        <taxon>Aureobasidium</taxon>
    </lineage>
</organism>
<proteinExistence type="predicted"/>
<dbReference type="InterPro" id="IPR041658">
    <property type="entry name" value="AAA_lid_11"/>
</dbReference>